<comment type="cofactor">
    <cofactor evidence="1">
        <name>Zn(2+)</name>
        <dbReference type="ChEBI" id="CHEBI:29105"/>
    </cofactor>
</comment>
<evidence type="ECO:0000313" key="9">
    <source>
        <dbReference type="EMBL" id="KAL0946694.1"/>
    </source>
</evidence>
<evidence type="ECO:0000256" key="6">
    <source>
        <dbReference type="ARBA" id="ARBA00023239"/>
    </source>
</evidence>
<dbReference type="SUPFAM" id="SSF53056">
    <property type="entry name" value="beta-carbonic anhydrase, cab"/>
    <property type="match status" value="1"/>
</dbReference>
<dbReference type="Pfam" id="PF00484">
    <property type="entry name" value="Pro_CA"/>
    <property type="match status" value="1"/>
</dbReference>
<dbReference type="CDD" id="cd00883">
    <property type="entry name" value="beta_CA_cladeA"/>
    <property type="match status" value="1"/>
</dbReference>
<accession>A0ABR3ITV2</accession>
<keyword evidence="5 8" id="KW-0862">Zinc</keyword>
<evidence type="ECO:0000256" key="4">
    <source>
        <dbReference type="ARBA" id="ARBA00022723"/>
    </source>
</evidence>
<dbReference type="InterPro" id="IPR001765">
    <property type="entry name" value="Carbonic_anhydrase"/>
</dbReference>
<evidence type="ECO:0000256" key="2">
    <source>
        <dbReference type="ARBA" id="ARBA00006217"/>
    </source>
</evidence>
<sequence length="227" mass="24268">MAHHHDALYRLLTTNSQWALDVEDAEPDFFSKCAEGQSPSVLWIGCADSRVPESVITGARPGDIFVHRNIANQFHLDDASAQAVLTYAVDHLGVEHVVIVGHSECGGAAACFQASLAPTFDASTGPVVTVPSSTPDAAINVWLAPLTKLASTLKLSSTPKAEALPVVVEENVKQQVANLAQSETIQNAWATKSLKGKDVWIHGWVYDIASGRLRDLNVTQGPKPAAR</sequence>
<dbReference type="InterPro" id="IPR036874">
    <property type="entry name" value="Carbonic_anhydrase_sf"/>
</dbReference>
<dbReference type="SMART" id="SM00947">
    <property type="entry name" value="Pro_CA"/>
    <property type="match status" value="1"/>
</dbReference>
<evidence type="ECO:0000256" key="3">
    <source>
        <dbReference type="ARBA" id="ARBA00012925"/>
    </source>
</evidence>
<dbReference type="EMBL" id="JASNQZ010000015">
    <property type="protein sequence ID" value="KAL0946694.1"/>
    <property type="molecule type" value="Genomic_DNA"/>
</dbReference>
<organism evidence="9 10">
    <name type="scientific">Hohenbuehelia grisea</name>
    <dbReference type="NCBI Taxonomy" id="104357"/>
    <lineage>
        <taxon>Eukaryota</taxon>
        <taxon>Fungi</taxon>
        <taxon>Dikarya</taxon>
        <taxon>Basidiomycota</taxon>
        <taxon>Agaricomycotina</taxon>
        <taxon>Agaricomycetes</taxon>
        <taxon>Agaricomycetidae</taxon>
        <taxon>Agaricales</taxon>
        <taxon>Pleurotineae</taxon>
        <taxon>Pleurotaceae</taxon>
        <taxon>Hohenbuehelia</taxon>
    </lineage>
</organism>
<dbReference type="Gene3D" id="3.40.1050.10">
    <property type="entry name" value="Carbonic anhydrase"/>
    <property type="match status" value="1"/>
</dbReference>
<comment type="function">
    <text evidence="8">Reversible hydration of carbon dioxide.</text>
</comment>
<dbReference type="PANTHER" id="PTHR11002">
    <property type="entry name" value="CARBONIC ANHYDRASE"/>
    <property type="match status" value="1"/>
</dbReference>
<comment type="caution">
    <text evidence="9">The sequence shown here is derived from an EMBL/GenBank/DDBJ whole genome shotgun (WGS) entry which is preliminary data.</text>
</comment>
<comment type="similarity">
    <text evidence="2 8">Belongs to the beta-class carbonic anhydrase family.</text>
</comment>
<evidence type="ECO:0000256" key="5">
    <source>
        <dbReference type="ARBA" id="ARBA00022833"/>
    </source>
</evidence>
<gene>
    <name evidence="9" type="ORF">HGRIS_012881</name>
</gene>
<dbReference type="Proteomes" id="UP001556367">
    <property type="component" value="Unassembled WGS sequence"/>
</dbReference>
<dbReference type="PANTHER" id="PTHR11002:SF76">
    <property type="entry name" value="CARBONIC ANHYDRASE"/>
    <property type="match status" value="1"/>
</dbReference>
<dbReference type="EC" id="4.2.1.1" evidence="3 8"/>
<evidence type="ECO:0000313" key="10">
    <source>
        <dbReference type="Proteomes" id="UP001556367"/>
    </source>
</evidence>
<evidence type="ECO:0000256" key="8">
    <source>
        <dbReference type="RuleBase" id="RU003956"/>
    </source>
</evidence>
<keyword evidence="6 8" id="KW-0456">Lyase</keyword>
<proteinExistence type="inferred from homology"/>
<keyword evidence="10" id="KW-1185">Reference proteome</keyword>
<comment type="catalytic activity">
    <reaction evidence="7 8">
        <text>hydrogencarbonate + H(+) = CO2 + H2O</text>
        <dbReference type="Rhea" id="RHEA:10748"/>
        <dbReference type="ChEBI" id="CHEBI:15377"/>
        <dbReference type="ChEBI" id="CHEBI:15378"/>
        <dbReference type="ChEBI" id="CHEBI:16526"/>
        <dbReference type="ChEBI" id="CHEBI:17544"/>
        <dbReference type="EC" id="4.2.1.1"/>
    </reaction>
</comment>
<name>A0ABR3ITV2_9AGAR</name>
<reference evidence="10" key="1">
    <citation type="submission" date="2024-06" db="EMBL/GenBank/DDBJ databases">
        <title>Multi-omics analyses provide insights into the biosynthesis of the anticancer antibiotic pleurotin in Hohenbuehelia grisea.</title>
        <authorList>
            <person name="Weaver J.A."/>
            <person name="Alberti F."/>
        </authorList>
    </citation>
    <scope>NUCLEOTIDE SEQUENCE [LARGE SCALE GENOMIC DNA]</scope>
    <source>
        <strain evidence="10">T-177</strain>
    </source>
</reference>
<keyword evidence="4" id="KW-0479">Metal-binding</keyword>
<evidence type="ECO:0000256" key="1">
    <source>
        <dbReference type="ARBA" id="ARBA00001947"/>
    </source>
</evidence>
<protein>
    <recommendedName>
        <fullName evidence="3 8">Carbonic anhydrase</fullName>
        <ecNumber evidence="3 8">4.2.1.1</ecNumber>
    </recommendedName>
    <alternativeName>
        <fullName evidence="8">Carbonate dehydratase</fullName>
    </alternativeName>
</protein>
<evidence type="ECO:0000256" key="7">
    <source>
        <dbReference type="ARBA" id="ARBA00048348"/>
    </source>
</evidence>